<feature type="transmembrane region" description="Helical" evidence="1">
    <location>
        <begin position="879"/>
        <end position="902"/>
    </location>
</feature>
<feature type="transmembrane region" description="Helical" evidence="1">
    <location>
        <begin position="848"/>
        <end position="867"/>
    </location>
</feature>
<keyword evidence="3" id="KW-1185">Reference proteome</keyword>
<accession>A0ABP9F3Z5</accession>
<feature type="transmembrane region" description="Helical" evidence="1">
    <location>
        <begin position="981"/>
        <end position="1004"/>
    </location>
</feature>
<dbReference type="RefSeq" id="WP_345335951.1">
    <property type="nucleotide sequence ID" value="NZ_BAABJZ010000088.1"/>
</dbReference>
<dbReference type="PANTHER" id="PTHR32063:SF29">
    <property type="entry name" value="HAE1 FAMILY EFFLUX PUMP PERMEASE COMPONENT"/>
    <property type="match status" value="1"/>
</dbReference>
<feature type="transmembrane region" description="Helical" evidence="1">
    <location>
        <begin position="360"/>
        <end position="380"/>
    </location>
</feature>
<dbReference type="PANTHER" id="PTHR32063">
    <property type="match status" value="1"/>
</dbReference>
<evidence type="ECO:0000313" key="3">
    <source>
        <dbReference type="Proteomes" id="UP001499988"/>
    </source>
</evidence>
<dbReference type="Pfam" id="PF00873">
    <property type="entry name" value="ACR_tran"/>
    <property type="match status" value="1"/>
</dbReference>
<dbReference type="InterPro" id="IPR001036">
    <property type="entry name" value="Acrflvin-R"/>
</dbReference>
<feature type="transmembrane region" description="Helical" evidence="1">
    <location>
        <begin position="386"/>
        <end position="410"/>
    </location>
</feature>
<feature type="transmembrane region" description="Helical" evidence="1">
    <location>
        <begin position="334"/>
        <end position="353"/>
    </location>
</feature>
<dbReference type="EMBL" id="BAABJZ010000088">
    <property type="protein sequence ID" value="GAA4892397.1"/>
    <property type="molecule type" value="Genomic_DNA"/>
</dbReference>
<feature type="transmembrane region" description="Helical" evidence="1">
    <location>
        <begin position="431"/>
        <end position="451"/>
    </location>
</feature>
<comment type="caution">
    <text evidence="2">The sequence shown here is derived from an EMBL/GenBank/DDBJ whole genome shotgun (WGS) entry which is preliminary data.</text>
</comment>
<dbReference type="PRINTS" id="PR00702">
    <property type="entry name" value="ACRIFLAVINRP"/>
</dbReference>
<dbReference type="Proteomes" id="UP001499988">
    <property type="component" value="Unassembled WGS sequence"/>
</dbReference>
<name>A0ABP9F3Z5_9GAMM</name>
<evidence type="ECO:0000256" key="1">
    <source>
        <dbReference type="SAM" id="Phobius"/>
    </source>
</evidence>
<dbReference type="Gene3D" id="3.30.70.1320">
    <property type="entry name" value="Multidrug efflux transporter AcrB pore domain like"/>
    <property type="match status" value="1"/>
</dbReference>
<sequence length="1031" mass="110485">MILSELSIRRPVVACVLNLLLIVFGVLAFNTLALREYPDAAPPEVSIRASYPGASADIMESRVTKAIEDQLSGIRGLQTIEANNTDGLTRIGLEFSAGIDIDTAANDVRDAVAKAQRHLPSGMNPPVVAKANADGDPVISVAIGSDRMSLVALGDHIQRQLLNPLSLVDGVSSVELRGYHPYALLVQLDPAAMASRGVTVADIERALRRENIEAPAGNLSDPGRSYSLRLQRGYQSIDDYRNLPVRRNVDGSTLLLSDVAHIDTGAADSSQFFRINGQDQILMEFIKQSDANTLEVVNNIKAALDRITPFLPEGMTVTQITDASVFIDDAIEEVFTTLLVAALLVVAVIYTFLGSARATLIPAVSVPVSLLATFAVLALFGYSINLITLLAMVLAVGLLVDDAIVVLENIQSRIEQGELPLVAAYRGTKEVGTAIMATTAVLVAVFLPITLMDGTAGLLFREYAVTLAASVVISCFVALTLGPVLGSRLLSANVRPGWLTRQIGRGLLALELGYRRLLALMLRFAVVPVLAVILAMTFVGHAYQSVPKAFVDSADQGILHASLRGAEGTGTAAMLPLLKEVEVLLAPLMEEDGPVAAIAIRTPTLRGEHEARIAFDLRHWDQRKQSVHEIAAEVRRLLAPVAALQTRVMVPAAISGRSQPPVQLVIGGGSYEQMEQWSLRLLEAAETNSSLVGLDIDYEPTTPRIATTIKRTYARELGIPVSEIATALETVLGGRNITTFVEDGEEYDVHVRSDRGDFNAMAELARIQLRSDQGEMISLDTLVDLAIEGQPSQLRHYNRAKSITLSANLADGYTLGEALDFLEQQAIAVLPERATVNYKGESLEFKRASGSMILLFLMALLVVYLILAAQFESFIHPLVILLTVPLALTGAFAGMLLTGLVLDLYVQIALIMLIGLATKNGILIVEFINQLRDRGVPYQQAIIDGSCARLRPVLMTALTTLASSVPLILASGAGAESRSAIGIVIFSGVLVATVMTLVIAPGIYRLLAIKTGSPAAQGQRLDAALDKAAKV</sequence>
<keyword evidence="1" id="KW-0472">Membrane</keyword>
<dbReference type="Gene3D" id="3.30.70.1430">
    <property type="entry name" value="Multidrug efflux transporter AcrB pore domain"/>
    <property type="match status" value="2"/>
</dbReference>
<proteinExistence type="predicted"/>
<organism evidence="2 3">
    <name type="scientific">Ferrimonas pelagia</name>
    <dbReference type="NCBI Taxonomy" id="1177826"/>
    <lineage>
        <taxon>Bacteria</taxon>
        <taxon>Pseudomonadati</taxon>
        <taxon>Pseudomonadota</taxon>
        <taxon>Gammaproteobacteria</taxon>
        <taxon>Alteromonadales</taxon>
        <taxon>Ferrimonadaceae</taxon>
        <taxon>Ferrimonas</taxon>
    </lineage>
</organism>
<dbReference type="Gene3D" id="3.30.70.1440">
    <property type="entry name" value="Multidrug efflux transporter AcrB pore domain"/>
    <property type="match status" value="1"/>
</dbReference>
<gene>
    <name evidence="2" type="primary">vexH_3</name>
    <name evidence="2" type="ORF">GCM10023333_27100</name>
</gene>
<dbReference type="Gene3D" id="3.30.2090.10">
    <property type="entry name" value="Multidrug efflux transporter AcrB TolC docking domain, DN and DC subdomains"/>
    <property type="match status" value="2"/>
</dbReference>
<protein>
    <submittedName>
        <fullName evidence="2">Vibriobactin export RND transporter permease subunit VexH</fullName>
    </submittedName>
</protein>
<feature type="transmembrane region" description="Helical" evidence="1">
    <location>
        <begin position="463"/>
        <end position="485"/>
    </location>
</feature>
<evidence type="ECO:0000313" key="2">
    <source>
        <dbReference type="EMBL" id="GAA4892397.1"/>
    </source>
</evidence>
<dbReference type="InterPro" id="IPR027463">
    <property type="entry name" value="AcrB_DN_DC_subdom"/>
</dbReference>
<feature type="transmembrane region" description="Helical" evidence="1">
    <location>
        <begin position="908"/>
        <end position="929"/>
    </location>
</feature>
<dbReference type="SUPFAM" id="SSF82714">
    <property type="entry name" value="Multidrug efflux transporter AcrB TolC docking domain, DN and DC subdomains"/>
    <property type="match status" value="2"/>
</dbReference>
<dbReference type="SUPFAM" id="SSF82693">
    <property type="entry name" value="Multidrug efflux transporter AcrB pore domain, PN1, PN2, PC1 and PC2 subdomains"/>
    <property type="match status" value="3"/>
</dbReference>
<reference evidence="3" key="1">
    <citation type="journal article" date="2019" name="Int. J. Syst. Evol. Microbiol.">
        <title>The Global Catalogue of Microorganisms (GCM) 10K type strain sequencing project: providing services to taxonomists for standard genome sequencing and annotation.</title>
        <authorList>
            <consortium name="The Broad Institute Genomics Platform"/>
            <consortium name="The Broad Institute Genome Sequencing Center for Infectious Disease"/>
            <person name="Wu L."/>
            <person name="Ma J."/>
        </authorList>
    </citation>
    <scope>NUCLEOTIDE SEQUENCE [LARGE SCALE GENOMIC DNA]</scope>
    <source>
        <strain evidence="3">JCM 18401</strain>
    </source>
</reference>
<feature type="transmembrane region" description="Helical" evidence="1">
    <location>
        <begin position="520"/>
        <end position="543"/>
    </location>
</feature>
<feature type="transmembrane region" description="Helical" evidence="1">
    <location>
        <begin position="12"/>
        <end position="34"/>
    </location>
</feature>
<dbReference type="Gene3D" id="1.20.1640.10">
    <property type="entry name" value="Multidrug efflux transporter AcrB transmembrane domain"/>
    <property type="match status" value="2"/>
</dbReference>
<dbReference type="SUPFAM" id="SSF82866">
    <property type="entry name" value="Multidrug efflux transporter AcrB transmembrane domain"/>
    <property type="match status" value="2"/>
</dbReference>
<keyword evidence="1" id="KW-0812">Transmembrane</keyword>
<keyword evidence="1" id="KW-1133">Transmembrane helix</keyword>
<feature type="transmembrane region" description="Helical" evidence="1">
    <location>
        <begin position="950"/>
        <end position="969"/>
    </location>
</feature>